<dbReference type="EMBL" id="KI669593">
    <property type="protein sequence ID" value="ETN07344.1"/>
    <property type="molecule type" value="Genomic_DNA"/>
</dbReference>
<sequence length="47" mass="5173">MANPVLTTSLGRDVVEFVSLVYTPETEEAGFANSKAYHCGLPEKRPF</sequence>
<reference evidence="1 2" key="2">
    <citation type="submission" date="2013-11" db="EMBL/GenBank/DDBJ databases">
        <title>The Genome Sequence of Phytophthora parasitica INRA-310.</title>
        <authorList>
            <consortium name="The Broad Institute Genomics Platform"/>
            <person name="Russ C."/>
            <person name="Tyler B."/>
            <person name="Panabieres F."/>
            <person name="Shan W."/>
            <person name="Tripathy S."/>
            <person name="Grunwald N."/>
            <person name="Machado M."/>
            <person name="Johnson C.S."/>
            <person name="Arredondo F."/>
            <person name="Hong C."/>
            <person name="Coffey M."/>
            <person name="Young S.K."/>
            <person name="Zeng Q."/>
            <person name="Gargeya S."/>
            <person name="Fitzgerald M."/>
            <person name="Abouelleil A."/>
            <person name="Alvarado L."/>
            <person name="Chapman S.B."/>
            <person name="Gainer-Dewar J."/>
            <person name="Goldberg J."/>
            <person name="Griggs A."/>
            <person name="Gujja S."/>
            <person name="Hansen M."/>
            <person name="Howarth C."/>
            <person name="Imamovic A."/>
            <person name="Ireland A."/>
            <person name="Larimer J."/>
            <person name="McCowan C."/>
            <person name="Murphy C."/>
            <person name="Pearson M."/>
            <person name="Poon T.W."/>
            <person name="Priest M."/>
            <person name="Roberts A."/>
            <person name="Saif S."/>
            <person name="Shea T."/>
            <person name="Sykes S."/>
            <person name="Wortman J."/>
            <person name="Nusbaum C."/>
            <person name="Birren B."/>
        </authorList>
    </citation>
    <scope>NUCLEOTIDE SEQUENCE [LARGE SCALE GENOMIC DNA]</scope>
    <source>
        <strain evidence="1 2">INRA-310</strain>
    </source>
</reference>
<evidence type="ECO:0000313" key="1">
    <source>
        <dbReference type="EMBL" id="ETN07344.1"/>
    </source>
</evidence>
<organism evidence="1 2">
    <name type="scientific">Phytophthora nicotianae (strain INRA-310)</name>
    <name type="common">Phytophthora parasitica</name>
    <dbReference type="NCBI Taxonomy" id="761204"/>
    <lineage>
        <taxon>Eukaryota</taxon>
        <taxon>Sar</taxon>
        <taxon>Stramenopiles</taxon>
        <taxon>Oomycota</taxon>
        <taxon>Peronosporomycetes</taxon>
        <taxon>Peronosporales</taxon>
        <taxon>Peronosporaceae</taxon>
        <taxon>Phytophthora</taxon>
    </lineage>
</organism>
<protein>
    <submittedName>
        <fullName evidence="1">Uncharacterized protein</fullName>
    </submittedName>
</protein>
<gene>
    <name evidence="1" type="ORF">PPTG_23257</name>
</gene>
<dbReference type="AlphaFoldDB" id="W2Q488"/>
<dbReference type="VEuPathDB" id="FungiDB:PPTG_23257"/>
<dbReference type="GeneID" id="20191856"/>
<dbReference type="Proteomes" id="UP000018817">
    <property type="component" value="Unassembled WGS sequence"/>
</dbReference>
<name>W2Q488_PHYN3</name>
<reference evidence="2" key="1">
    <citation type="submission" date="2011-12" db="EMBL/GenBank/DDBJ databases">
        <authorList>
            <consortium name="The Broad Institute Genome Sequencing Platform"/>
            <person name="Russ C."/>
            <person name="Tyler B."/>
            <person name="Panabieres F."/>
            <person name="Shan W."/>
            <person name="Tripathy S."/>
            <person name="Grunwald N."/>
            <person name="Machado M."/>
            <person name="Young S.K."/>
            <person name="Zeng Q."/>
            <person name="Gargeya S."/>
            <person name="Fitzgerald M."/>
            <person name="Haas B."/>
            <person name="Abouelleil A."/>
            <person name="Alvarado L."/>
            <person name="Arachchi H.M."/>
            <person name="Berlin A."/>
            <person name="Chapman S.B."/>
            <person name="Gearin G."/>
            <person name="Goldberg J."/>
            <person name="Griggs A."/>
            <person name="Gujja S."/>
            <person name="Hansen M."/>
            <person name="Heiman D."/>
            <person name="Howarth C."/>
            <person name="Larimer J."/>
            <person name="Lui A."/>
            <person name="MacDonald P.J.P."/>
            <person name="McCowen C."/>
            <person name="Montmayeur A."/>
            <person name="Murphy C."/>
            <person name="Neiman D."/>
            <person name="Pearson M."/>
            <person name="Priest M."/>
            <person name="Roberts A."/>
            <person name="Saif S."/>
            <person name="Shea T."/>
            <person name="Sisk P."/>
            <person name="Stolte C."/>
            <person name="Sykes S."/>
            <person name="Wortman J."/>
            <person name="Nusbaum C."/>
            <person name="Birren B."/>
        </authorList>
    </citation>
    <scope>NUCLEOTIDE SEQUENCE [LARGE SCALE GENOMIC DNA]</scope>
    <source>
        <strain evidence="2">INRA-310</strain>
    </source>
</reference>
<dbReference type="RefSeq" id="XP_008907720.1">
    <property type="nucleotide sequence ID" value="XM_008909472.1"/>
</dbReference>
<accession>W2Q488</accession>
<evidence type="ECO:0000313" key="2">
    <source>
        <dbReference type="Proteomes" id="UP000018817"/>
    </source>
</evidence>
<proteinExistence type="predicted"/>